<dbReference type="STRING" id="1434232.MAIT1_01990"/>
<dbReference type="InterPro" id="IPR036477">
    <property type="entry name" value="Formyl_transf_N_sf"/>
</dbReference>
<dbReference type="OrthoDB" id="5355061at2"/>
<evidence type="ECO:0000313" key="3">
    <source>
        <dbReference type="Proteomes" id="UP000194003"/>
    </source>
</evidence>
<reference evidence="2 3" key="1">
    <citation type="journal article" date="2016" name="BMC Genomics">
        <title>Combined genomic and structural analyses of a cultured magnetotactic bacterium reveals its niche adaptation to a dynamic environment.</title>
        <authorList>
            <person name="Araujo A.C."/>
            <person name="Morillo V."/>
            <person name="Cypriano J."/>
            <person name="Teixeira L.C."/>
            <person name="Leao P."/>
            <person name="Lyra S."/>
            <person name="Almeida L.G."/>
            <person name="Bazylinski D.A."/>
            <person name="Vasconcellos A.T."/>
            <person name="Abreu F."/>
            <person name="Lins U."/>
        </authorList>
    </citation>
    <scope>NUCLEOTIDE SEQUENCE [LARGE SCALE GENOMIC DNA]</scope>
    <source>
        <strain evidence="2 3">IT-1</strain>
    </source>
</reference>
<protein>
    <submittedName>
        <fullName evidence="2">Putative methionyl-tRNA formyltranserase</fullName>
    </submittedName>
</protein>
<dbReference type="AlphaFoldDB" id="A0A1Y2K469"/>
<gene>
    <name evidence="2" type="primary">fmt</name>
    <name evidence="2" type="ORF">MAIT1_01990</name>
</gene>
<dbReference type="Proteomes" id="UP000194003">
    <property type="component" value="Unassembled WGS sequence"/>
</dbReference>
<organism evidence="2 3">
    <name type="scientific">Magnetofaba australis IT-1</name>
    <dbReference type="NCBI Taxonomy" id="1434232"/>
    <lineage>
        <taxon>Bacteria</taxon>
        <taxon>Pseudomonadati</taxon>
        <taxon>Pseudomonadota</taxon>
        <taxon>Magnetococcia</taxon>
        <taxon>Magnetococcales</taxon>
        <taxon>Magnetococcaceae</taxon>
        <taxon>Magnetofaba</taxon>
    </lineage>
</organism>
<dbReference type="SUPFAM" id="SSF53328">
    <property type="entry name" value="Formyltransferase"/>
    <property type="match status" value="1"/>
</dbReference>
<evidence type="ECO:0000259" key="1">
    <source>
        <dbReference type="Pfam" id="PF00551"/>
    </source>
</evidence>
<evidence type="ECO:0000313" key="2">
    <source>
        <dbReference type="EMBL" id="OSM01924.1"/>
    </source>
</evidence>
<dbReference type="EMBL" id="LVJN01000020">
    <property type="protein sequence ID" value="OSM01924.1"/>
    <property type="molecule type" value="Genomic_DNA"/>
</dbReference>
<sequence length="248" mass="27359">MRILFITSTDRVYAPRFFAEFLRLNAGADTVLVATTPLAAGVGFVWRRLVSFPRYFAPLLLLQAWRAAVPPAGGGLDAVCRRHGAERRHLPRVDDAALPALIEQFAPDCLISMGCPRILPAAVVRDPRYAAWNFHGGRIPRYRGAMTPMWALAEGTTPVLTWHRMVARVDAGGIIAQRPLPLAPGESFHHYSSRLLGEAAALLADALRAPPPPTEPELAESRYYDWPTAQQGRALRQRGAPLWIGKRS</sequence>
<dbReference type="InterPro" id="IPR002376">
    <property type="entry name" value="Formyl_transf_N"/>
</dbReference>
<dbReference type="RefSeq" id="WP_085444429.1">
    <property type="nucleotide sequence ID" value="NZ_LVJN01000020.1"/>
</dbReference>
<dbReference type="Gene3D" id="3.40.50.12230">
    <property type="match status" value="1"/>
</dbReference>
<accession>A0A1Y2K469</accession>
<name>A0A1Y2K469_9PROT</name>
<proteinExistence type="predicted"/>
<feature type="domain" description="Formyl transferase N-terminal" evidence="1">
    <location>
        <begin position="93"/>
        <end position="206"/>
    </location>
</feature>
<dbReference type="Pfam" id="PF00551">
    <property type="entry name" value="Formyl_trans_N"/>
    <property type="match status" value="1"/>
</dbReference>
<comment type="caution">
    <text evidence="2">The sequence shown here is derived from an EMBL/GenBank/DDBJ whole genome shotgun (WGS) entry which is preliminary data.</text>
</comment>
<keyword evidence="3" id="KW-1185">Reference proteome</keyword>